<dbReference type="InterPro" id="IPR010330">
    <property type="entry name" value="CoiA_nuc"/>
</dbReference>
<gene>
    <name evidence="2" type="ORF">ESZ50_03110</name>
</gene>
<accession>A0A6C2C7U4</accession>
<proteinExistence type="predicted"/>
<sequence>MNEGILLKWAKREDCHKFSESAEHLAGKSELADYFRTHDFDVRFEQWLAEIKQRPDLLITKGALKIAIEYQCSDISQLVIRQRTSGYKRLGLRVCWVPGRRLRAKERSYCIWNKFSQRYRETLGLFELRGGRLIFRTWEWCDVFQFDSLRKEADLLQREVSRGHRQWRAIISELYQQRRVLSGIPWECHVPRLTSKNLRSPSWLMNLDILLQLEKSSMTITEITSELRLNNWDDYALLSREVNQQCYVSHVLKVWLLYGIVECSGGIYYLKSSPRWFPDTLSKIQALTGWLDRFH</sequence>
<comment type="caution">
    <text evidence="2">The sequence shown here is derived from an EMBL/GenBank/DDBJ whole genome shotgun (WGS) entry which is preliminary data.</text>
</comment>
<organism evidence="2 3">
    <name type="scientific">Weissella muntiaci</name>
    <dbReference type="NCBI Taxonomy" id="2508881"/>
    <lineage>
        <taxon>Bacteria</taxon>
        <taxon>Bacillati</taxon>
        <taxon>Bacillota</taxon>
        <taxon>Bacilli</taxon>
        <taxon>Lactobacillales</taxon>
        <taxon>Lactobacillaceae</taxon>
        <taxon>Weissella</taxon>
    </lineage>
</organism>
<evidence type="ECO:0000313" key="2">
    <source>
        <dbReference type="EMBL" id="TYC50058.1"/>
    </source>
</evidence>
<evidence type="ECO:0000259" key="1">
    <source>
        <dbReference type="Pfam" id="PF06054"/>
    </source>
</evidence>
<dbReference type="Proteomes" id="UP000371977">
    <property type="component" value="Unassembled WGS sequence"/>
</dbReference>
<dbReference type="EMBL" id="SDGZ01000010">
    <property type="protein sequence ID" value="TYC50058.1"/>
    <property type="molecule type" value="Genomic_DNA"/>
</dbReference>
<protein>
    <recommendedName>
        <fullName evidence="1">Competence protein CoiA nuclease-like domain-containing protein</fullName>
    </recommendedName>
</protein>
<dbReference type="AlphaFoldDB" id="A0A6C2C7U4"/>
<feature type="domain" description="Competence protein CoiA nuclease-like" evidence="1">
    <location>
        <begin position="20"/>
        <end position="118"/>
    </location>
</feature>
<keyword evidence="3" id="KW-1185">Reference proteome</keyword>
<reference evidence="2 3" key="1">
    <citation type="submission" date="2019-01" db="EMBL/GenBank/DDBJ databases">
        <title>Weissella sp. nov., a novel lactic acid bacterium isolated from animal feces.</title>
        <authorList>
            <person name="Wang L.-T."/>
        </authorList>
    </citation>
    <scope>NUCLEOTIDE SEQUENCE [LARGE SCALE GENOMIC DNA]</scope>
    <source>
        <strain evidence="2 3">8H-2</strain>
    </source>
</reference>
<dbReference type="Pfam" id="PF06054">
    <property type="entry name" value="CoiA_nuc"/>
    <property type="match status" value="1"/>
</dbReference>
<evidence type="ECO:0000313" key="3">
    <source>
        <dbReference type="Proteomes" id="UP000371977"/>
    </source>
</evidence>
<name>A0A6C2C7U4_9LACO</name>
<dbReference type="OrthoDB" id="3784230at2"/>